<accession>A4E757</accession>
<dbReference type="AlphaFoldDB" id="A4E757"/>
<sequence length="42" mass="4600">MGEGLVENFCRTFGQVVKGIRSRAATDRLLCSARLMGGRMVL</sequence>
<proteinExistence type="predicted"/>
<gene>
    <name evidence="1" type="ORF">COLAER_00237</name>
</gene>
<comment type="caution">
    <text evidence="1">The sequence shown here is derived from an EMBL/GenBank/DDBJ whole genome shotgun (WGS) entry which is preliminary data.</text>
</comment>
<organism evidence="1 2">
    <name type="scientific">Collinsella aerofaciens (strain ATCC 25986 / DSM 3979 / JCM 10188 / KCTC 3647 / NCTC 11838 / VPI 1003)</name>
    <dbReference type="NCBI Taxonomy" id="411903"/>
    <lineage>
        <taxon>Bacteria</taxon>
        <taxon>Bacillati</taxon>
        <taxon>Actinomycetota</taxon>
        <taxon>Coriobacteriia</taxon>
        <taxon>Coriobacteriales</taxon>
        <taxon>Coriobacteriaceae</taxon>
        <taxon>Collinsella</taxon>
    </lineage>
</organism>
<protein>
    <submittedName>
        <fullName evidence="1">Uncharacterized protein</fullName>
    </submittedName>
</protein>
<evidence type="ECO:0000313" key="2">
    <source>
        <dbReference type="Proteomes" id="UP000002979"/>
    </source>
</evidence>
<reference evidence="1 2" key="1">
    <citation type="submission" date="2007-01" db="EMBL/GenBank/DDBJ databases">
        <title>Draft genome sequence of Collinsella aerofaciens (ATCC 25986).</title>
        <authorList>
            <person name="Sudarsanam P."/>
            <person name="Ley R."/>
            <person name="Guruge J."/>
            <person name="Turnbaugh P.J."/>
            <person name="Mahowald M."/>
            <person name="Liep D."/>
            <person name="Gordon J."/>
        </authorList>
    </citation>
    <scope>NUCLEOTIDE SEQUENCE [LARGE SCALE GENOMIC DNA]</scope>
    <source>
        <strain evidence="2">ATCC 25986 / DSM 3979 / JCM 10188 / KCTC 3647 / NCTC 11838 / VPI 1003</strain>
    </source>
</reference>
<evidence type="ECO:0000313" key="1">
    <source>
        <dbReference type="EMBL" id="EBA40566.1"/>
    </source>
</evidence>
<name>A4E757_COLAA</name>
<dbReference type="Proteomes" id="UP000002979">
    <property type="component" value="Unassembled WGS sequence"/>
</dbReference>
<reference evidence="1 2" key="2">
    <citation type="submission" date="2007-04" db="EMBL/GenBank/DDBJ databases">
        <authorList>
            <person name="Fulton L."/>
            <person name="Clifton S."/>
            <person name="Fulton B."/>
            <person name="Xu J."/>
            <person name="Minx P."/>
            <person name="Mardis E.R."/>
            <person name="Wilson R.K."/>
        </authorList>
    </citation>
    <scope>NUCLEOTIDE SEQUENCE [LARGE SCALE GENOMIC DNA]</scope>
    <source>
        <strain evidence="2">ATCC 25986 / DSM 3979 / JCM 10188 / KCTC 3647 / NCTC 11838 / VPI 1003</strain>
    </source>
</reference>
<dbReference type="EMBL" id="AAVN02000001">
    <property type="protein sequence ID" value="EBA40566.1"/>
    <property type="molecule type" value="Genomic_DNA"/>
</dbReference>